<keyword evidence="3" id="KW-1185">Reference proteome</keyword>
<reference evidence="2 3" key="1">
    <citation type="submission" date="2019-12" db="EMBL/GenBank/DDBJ databases">
        <title>Whole genome shotgun sequence of Streptomyces hygroscopicus subsp. glebosus NBRC 13786.</title>
        <authorList>
            <person name="Ichikawa N."/>
            <person name="Kimura A."/>
            <person name="Kitahashi Y."/>
            <person name="Komaki H."/>
            <person name="Tamura T."/>
        </authorList>
    </citation>
    <scope>NUCLEOTIDE SEQUENCE [LARGE SCALE GENOMIC DNA]</scope>
    <source>
        <strain evidence="2 3">NBRC 13786</strain>
    </source>
</reference>
<protein>
    <submittedName>
        <fullName evidence="2">Uncharacterized protein</fullName>
    </submittedName>
</protein>
<organism evidence="2 3">
    <name type="scientific">Streptomyces glebosus</name>
    <dbReference type="NCBI Taxonomy" id="249580"/>
    <lineage>
        <taxon>Bacteria</taxon>
        <taxon>Bacillati</taxon>
        <taxon>Actinomycetota</taxon>
        <taxon>Actinomycetes</taxon>
        <taxon>Kitasatosporales</taxon>
        <taxon>Streptomycetaceae</taxon>
        <taxon>Streptomyces</taxon>
    </lineage>
</organism>
<name>A0A640T632_9ACTN</name>
<evidence type="ECO:0000313" key="2">
    <source>
        <dbReference type="EMBL" id="GFE19177.1"/>
    </source>
</evidence>
<sequence>MTSLRMAISVQEGSRGIARSDSRAAVLRAPLERHRLGLPLIVSPHPPRHRAPRATTAPAQLSTAARAAPAVPRLAAARAKKDKCES</sequence>
<dbReference type="EMBL" id="BLIO01000001">
    <property type="protein sequence ID" value="GFE19177.1"/>
    <property type="molecule type" value="Genomic_DNA"/>
</dbReference>
<dbReference type="AlphaFoldDB" id="A0A640T632"/>
<accession>A0A640T632</accession>
<proteinExistence type="predicted"/>
<dbReference type="Proteomes" id="UP000430079">
    <property type="component" value="Unassembled WGS sequence"/>
</dbReference>
<comment type="caution">
    <text evidence="2">The sequence shown here is derived from an EMBL/GenBank/DDBJ whole genome shotgun (WGS) entry which is preliminary data.</text>
</comment>
<feature type="compositionally biased region" description="Low complexity" evidence="1">
    <location>
        <begin position="53"/>
        <end position="70"/>
    </location>
</feature>
<feature type="region of interest" description="Disordered" evidence="1">
    <location>
        <begin position="40"/>
        <end position="70"/>
    </location>
</feature>
<gene>
    <name evidence="2" type="ORF">Sgleb_72240</name>
</gene>
<evidence type="ECO:0000256" key="1">
    <source>
        <dbReference type="SAM" id="MobiDB-lite"/>
    </source>
</evidence>
<evidence type="ECO:0000313" key="3">
    <source>
        <dbReference type="Proteomes" id="UP000430079"/>
    </source>
</evidence>